<organism evidence="1 2">
    <name type="scientific">Chryseobacterium daecheongense</name>
    <dbReference type="NCBI Taxonomy" id="192389"/>
    <lineage>
        <taxon>Bacteria</taxon>
        <taxon>Pseudomonadati</taxon>
        <taxon>Bacteroidota</taxon>
        <taxon>Flavobacteriia</taxon>
        <taxon>Flavobacteriales</taxon>
        <taxon>Weeksellaceae</taxon>
        <taxon>Chryseobacterium group</taxon>
        <taxon>Chryseobacterium</taxon>
    </lineage>
</organism>
<reference evidence="2" key="1">
    <citation type="submission" date="2018-11" db="EMBL/GenBank/DDBJ databases">
        <title>Proposal to divide the Flavobacteriaceae and reorganize its genera based on Amino Acid Identity values calculated from whole genome sequences.</title>
        <authorList>
            <person name="Nicholson A.C."/>
            <person name="Gulvik C.A."/>
            <person name="Whitney A.M."/>
            <person name="Humrighouse B.W."/>
            <person name="Bell M."/>
            <person name="Holmes B."/>
            <person name="Steigerwalt A."/>
            <person name="Villarma A."/>
            <person name="Sheth M."/>
            <person name="Batra D."/>
            <person name="Pryor J."/>
            <person name="Bernardet J.-F."/>
            <person name="Hugo C."/>
            <person name="Kampfer P."/>
            <person name="Newman J."/>
            <person name="Mcquiston J.R."/>
        </authorList>
    </citation>
    <scope>NUCLEOTIDE SEQUENCE [LARGE SCALE GENOMIC DNA]</scope>
    <source>
        <strain evidence="2">DSM 15235</strain>
    </source>
</reference>
<dbReference type="SUPFAM" id="SSF49452">
    <property type="entry name" value="Starch-binding domain-like"/>
    <property type="match status" value="1"/>
</dbReference>
<evidence type="ECO:0008006" key="3">
    <source>
        <dbReference type="Google" id="ProtNLM"/>
    </source>
</evidence>
<name>A0A3N0W5J7_9FLAO</name>
<dbReference type="InterPro" id="IPR013784">
    <property type="entry name" value="Carb-bd-like_fold"/>
</dbReference>
<comment type="caution">
    <text evidence="1">The sequence shown here is derived from an EMBL/GenBank/DDBJ whole genome shotgun (WGS) entry which is preliminary data.</text>
</comment>
<gene>
    <name evidence="1" type="ORF">EGI05_05495</name>
</gene>
<dbReference type="AlphaFoldDB" id="A0A3N0W5J7"/>
<dbReference type="Proteomes" id="UP000269375">
    <property type="component" value="Unassembled WGS sequence"/>
</dbReference>
<evidence type="ECO:0000313" key="2">
    <source>
        <dbReference type="Proteomes" id="UP000269375"/>
    </source>
</evidence>
<sequence>MHKIKTNHKKFNNMKQLNFFLIAAMIFLFIGCNSNDTTEVNETTTPATPMGKVSGKVLSKNGAKEIGGALVFTFDENSKMYYAYSGANGEFTLEAPEGAHIVSIQTGNGSNFRTEVNVNIKKNETTVLDNTVTKLNQVANMAYVKGTYDDIESIVTGLGYTLTQITYNDLKVMSTIAQYDVIFLNCGSKPGITADDPAVYNNLSTFVSNGGSLYASDWAVAYLTGGGSNSTACNMAGGFIPDTKLCSINTGVSGTINNTSITDVNLANALGFNTLNIHFDLGSWQKINMYDTTFWDVMVKNNNEALMIKTNKYHDPNATQVAIGNSSTNGWITICHNPSGSNPVTITIPQSSWAAHQAHGDSMGACNGSSNSGNIFYTAFHNHASGNIGNSGLILQYIILNL</sequence>
<dbReference type="GO" id="GO:0030246">
    <property type="term" value="F:carbohydrate binding"/>
    <property type="evidence" value="ECO:0007669"/>
    <property type="project" value="InterPro"/>
</dbReference>
<dbReference type="EMBL" id="RJTX01000001">
    <property type="protein sequence ID" value="ROI00340.1"/>
    <property type="molecule type" value="Genomic_DNA"/>
</dbReference>
<protein>
    <recommendedName>
        <fullName evidence="3">Carboxypeptidase regulatory-like domain-containing protein</fullName>
    </recommendedName>
</protein>
<accession>A0A3N0W5J7</accession>
<dbReference type="PROSITE" id="PS51257">
    <property type="entry name" value="PROKAR_LIPOPROTEIN"/>
    <property type="match status" value="1"/>
</dbReference>
<evidence type="ECO:0000313" key="1">
    <source>
        <dbReference type="EMBL" id="ROI00340.1"/>
    </source>
</evidence>
<proteinExistence type="predicted"/>